<organism evidence="3 4">
    <name type="scientific">Fibrella forsythiae</name>
    <dbReference type="NCBI Taxonomy" id="2817061"/>
    <lineage>
        <taxon>Bacteria</taxon>
        <taxon>Pseudomonadati</taxon>
        <taxon>Bacteroidota</taxon>
        <taxon>Cytophagia</taxon>
        <taxon>Cytophagales</taxon>
        <taxon>Spirosomataceae</taxon>
        <taxon>Fibrella</taxon>
    </lineage>
</organism>
<name>A0ABS3JAZ1_9BACT</name>
<reference evidence="3 4" key="1">
    <citation type="submission" date="2021-03" db="EMBL/GenBank/DDBJ databases">
        <title>Fibrella sp. HMF5405 genome sequencing and assembly.</title>
        <authorList>
            <person name="Kang H."/>
            <person name="Kim H."/>
            <person name="Bae S."/>
            <person name="Joh K."/>
        </authorList>
    </citation>
    <scope>NUCLEOTIDE SEQUENCE [LARGE SCALE GENOMIC DNA]</scope>
    <source>
        <strain evidence="3 4">HMF5405</strain>
    </source>
</reference>
<dbReference type="RefSeq" id="WP_207327065.1">
    <property type="nucleotide sequence ID" value="NZ_JAFMYW010000001.1"/>
</dbReference>
<evidence type="ECO:0000256" key="2">
    <source>
        <dbReference type="SAM" id="SignalP"/>
    </source>
</evidence>
<dbReference type="EMBL" id="JAFMYW010000001">
    <property type="protein sequence ID" value="MBO0947145.1"/>
    <property type="molecule type" value="Genomic_DNA"/>
</dbReference>
<keyword evidence="2" id="KW-0732">Signal</keyword>
<feature type="compositionally biased region" description="Basic residues" evidence="1">
    <location>
        <begin position="420"/>
        <end position="429"/>
    </location>
</feature>
<comment type="caution">
    <text evidence="3">The sequence shown here is derived from an EMBL/GenBank/DDBJ whole genome shotgun (WGS) entry which is preliminary data.</text>
</comment>
<gene>
    <name evidence="3" type="ORF">J2I46_01020</name>
</gene>
<feature type="signal peptide" evidence="2">
    <location>
        <begin position="1"/>
        <end position="24"/>
    </location>
</feature>
<evidence type="ECO:0008006" key="5">
    <source>
        <dbReference type="Google" id="ProtNLM"/>
    </source>
</evidence>
<feature type="region of interest" description="Disordered" evidence="1">
    <location>
        <begin position="404"/>
        <end position="442"/>
    </location>
</feature>
<sequence>MIALPLHRLLMLACWLGCASVANAQFSTDTCCRHLPTTVAAGLPPFHGYWELGLNVGLTSQYQRTIYTNKFFGAPGPWLAFSADYFLKRKFGLGLEAGYFGFSLQRQNEAYIREALALLNQPLDQVGLLEPANLHSFHLVTGPVIRLPLGRRITGSANLRGGLFFNDAPITGAYDKTNERLLFRFSPAADRFRPGLTGGLALERTMSQSVRLGLKAVGFLSKLTYNADGPEGEFFSFSRALVGYSVQVSASLAIRGRRSGSVPPILPGCYSPILPNQVLTYDVDKQPEPSFVWYSGAPVYTSDESFTLRLYSLPGNKLIDERTTNGRALPWLSGMKVPDSTAQFYYTIQASRRDQTGQSCVSPAVSGTIRFYKREAVRVDIVRERSPLTVDIYEVRLARSAPATANPKTAVSGSGNRHSTVVRRSKKGAATKSNVPAKPQSVSAIPPVPPTIDVLIFREITRRNDVVWPSGIPYPDKPALYLYVLRNEAGVIQEKYTLLVTPGMPGTVRVLTDSERGQWLRKAAASKSITP</sequence>
<feature type="chain" id="PRO_5047172160" description="Outer membrane protein beta-barrel domain-containing protein" evidence="2">
    <location>
        <begin position="25"/>
        <end position="531"/>
    </location>
</feature>
<dbReference type="Proteomes" id="UP000664628">
    <property type="component" value="Unassembled WGS sequence"/>
</dbReference>
<evidence type="ECO:0000313" key="4">
    <source>
        <dbReference type="Proteomes" id="UP000664628"/>
    </source>
</evidence>
<feature type="compositionally biased region" description="Polar residues" evidence="1">
    <location>
        <begin position="406"/>
        <end position="419"/>
    </location>
</feature>
<evidence type="ECO:0000313" key="3">
    <source>
        <dbReference type="EMBL" id="MBO0947145.1"/>
    </source>
</evidence>
<evidence type="ECO:0000256" key="1">
    <source>
        <dbReference type="SAM" id="MobiDB-lite"/>
    </source>
</evidence>
<keyword evidence="4" id="KW-1185">Reference proteome</keyword>
<protein>
    <recommendedName>
        <fullName evidence="5">Outer membrane protein beta-barrel domain-containing protein</fullName>
    </recommendedName>
</protein>
<accession>A0ABS3JAZ1</accession>
<proteinExistence type="predicted"/>